<keyword evidence="5" id="KW-0347">Helicase</keyword>
<gene>
    <name evidence="5" type="ORF">GKS16_08535</name>
</gene>
<sequence>MMKPIDTFYYIKHNQVQVNVGSLIQLYFPIIGGDAFALYHYFTQFFDNGSRSHKLTEVLNHLQFGMPRLEEALSLLTALDLLSLYQFSDHYLIKINPPLDKDTFLSNPVYKSLLEKEIGELAVSDMMMTVPYEAREMSKSFSEVFGSKITTSEAMTKAKAYVPKIHFDLDSFKNLMIRDGLQFEDEKSDIVQLYSLMEQYKMTWFDLYQLAKETAINGKIAPSRLLVKKQESQHISVDTAQFTAAEQIILKEAKNDTALIFLEKIKNARHARVTKDERELLISLAKMNFLDEVINVMVLYTFNKTKSANLQKNYLLKIANDFSYQRVTRAEDAILKMRTFEERKLQSTASTKKVTKSNVPAWSNPDYKESTSPEQQAELDRFKEEALKRLENLSKGGE</sequence>
<comment type="caution">
    <text evidence="5">The sequence shown here is derived from an EMBL/GenBank/DDBJ whole genome shotgun (WGS) entry which is preliminary data.</text>
</comment>
<feature type="domain" description="DnaB/C C-terminal" evidence="3">
    <location>
        <begin position="263"/>
        <end position="334"/>
    </location>
</feature>
<dbReference type="Pfam" id="PF07261">
    <property type="entry name" value="DnaB_2"/>
    <property type="match status" value="1"/>
</dbReference>
<organism evidence="5 6">
    <name type="scientific">Streptococcus uberis</name>
    <dbReference type="NCBI Taxonomy" id="1349"/>
    <lineage>
        <taxon>Bacteria</taxon>
        <taxon>Bacillati</taxon>
        <taxon>Bacillota</taxon>
        <taxon>Bacilli</taxon>
        <taxon>Lactobacillales</taxon>
        <taxon>Streptococcaceae</taxon>
        <taxon>Streptococcus</taxon>
    </lineage>
</organism>
<dbReference type="GO" id="GO:0004386">
    <property type="term" value="F:helicase activity"/>
    <property type="evidence" value="ECO:0007669"/>
    <property type="project" value="UniProtKB-KW"/>
</dbReference>
<evidence type="ECO:0000313" key="6">
    <source>
        <dbReference type="Proteomes" id="UP000483839"/>
    </source>
</evidence>
<dbReference type="AlphaFoldDB" id="A0A2X4HB05"/>
<protein>
    <submittedName>
        <fullName evidence="5">Helicase loader</fullName>
    </submittedName>
</protein>
<evidence type="ECO:0000256" key="1">
    <source>
        <dbReference type="ARBA" id="ARBA00093462"/>
    </source>
</evidence>
<keyword evidence="5" id="KW-0547">Nucleotide-binding</keyword>
<name>A0A2X4HB05_STRUB</name>
<feature type="compositionally biased region" description="Polar residues" evidence="2">
    <location>
        <begin position="346"/>
        <end position="361"/>
    </location>
</feature>
<feature type="region of interest" description="Disordered" evidence="2">
    <location>
        <begin position="346"/>
        <end position="378"/>
    </location>
</feature>
<evidence type="ECO:0000259" key="3">
    <source>
        <dbReference type="Pfam" id="PF07261"/>
    </source>
</evidence>
<evidence type="ECO:0000256" key="2">
    <source>
        <dbReference type="SAM" id="MobiDB-lite"/>
    </source>
</evidence>
<dbReference type="Pfam" id="PF25888">
    <property type="entry name" value="WHD_DnaB"/>
    <property type="match status" value="1"/>
</dbReference>
<dbReference type="EMBL" id="WLXI01000057">
    <property type="protein sequence ID" value="MTD02313.1"/>
    <property type="molecule type" value="Genomic_DNA"/>
</dbReference>
<dbReference type="Proteomes" id="UP000483839">
    <property type="component" value="Unassembled WGS sequence"/>
</dbReference>
<dbReference type="InterPro" id="IPR006343">
    <property type="entry name" value="DnaB/C_C"/>
</dbReference>
<reference evidence="5 6" key="1">
    <citation type="submission" date="2019-11" db="EMBL/GenBank/DDBJ databases">
        <title>Streptococcus uberis isolated from clinical mastitis cases on a southeastern Queensland dairy.</title>
        <authorList>
            <person name="Workentine M.L."/>
            <person name="Price R."/>
            <person name="Olchowy T."/>
        </authorList>
    </citation>
    <scope>NUCLEOTIDE SEQUENCE [LARGE SCALE GENOMIC DNA]</scope>
    <source>
        <strain evidence="5 6">OLC4459-A17</strain>
    </source>
</reference>
<keyword evidence="5" id="KW-0378">Hydrolase</keyword>
<keyword evidence="5" id="KW-0067">ATP-binding</keyword>
<dbReference type="RefSeq" id="WP_046387903.1">
    <property type="nucleotide sequence ID" value="NZ_BAABQA010000003.1"/>
</dbReference>
<feature type="domain" description="Replicative helicase loading/DNA remodeling protein DnaB N-terminal winged helix" evidence="4">
    <location>
        <begin position="2"/>
        <end position="231"/>
    </location>
</feature>
<evidence type="ECO:0000259" key="4">
    <source>
        <dbReference type="Pfam" id="PF25888"/>
    </source>
</evidence>
<dbReference type="InterPro" id="IPR058660">
    <property type="entry name" value="WHD_DnaB"/>
</dbReference>
<accession>A0A2X4HB05</accession>
<comment type="similarity">
    <text evidence="1">Belongs to the DnaB/DnaD family.</text>
</comment>
<evidence type="ECO:0000313" key="5">
    <source>
        <dbReference type="EMBL" id="MTD02313.1"/>
    </source>
</evidence>
<proteinExistence type="inferred from homology"/>